<feature type="domain" description="Major tropism determinant N-terminal" evidence="1">
    <location>
        <begin position="7"/>
        <end position="37"/>
    </location>
</feature>
<evidence type="ECO:0000313" key="3">
    <source>
        <dbReference type="Proteomes" id="UP001248709"/>
    </source>
</evidence>
<evidence type="ECO:0000259" key="1">
    <source>
        <dbReference type="Pfam" id="PF18454"/>
    </source>
</evidence>
<evidence type="ECO:0000313" key="2">
    <source>
        <dbReference type="EMBL" id="MDT3427690.1"/>
    </source>
</evidence>
<comment type="caution">
    <text evidence="2">The sequence shown here is derived from an EMBL/GenBank/DDBJ whole genome shotgun (WGS) entry which is preliminary data.</text>
</comment>
<sequence length="250" mass="26062">MARKVLIQIRRGLESAIGTLAVGELGYCTDTSKLYIGTAGGNVLLVAAQSTGDMLKSIYDTNNDGKVDYASAADSVPWSGVSGKPATYPPAAHNHDANYASAFTIGHNVGSVAFVKIAEMTTTISSSANELLLWIHGVSDFGTNKPGCDVIQMSTRGSGSVEAYGIIPGGGDAATYGYVVNATSGLTELWVRRNAYHQAMRIIIGAAEKSAGVINTGSLLTQAAQPAGFTAINKQRHLIGPVTWNQLKGV</sequence>
<keyword evidence="3" id="KW-1185">Reference proteome</keyword>
<dbReference type="RefSeq" id="WP_312001196.1">
    <property type="nucleotide sequence ID" value="NZ_JAUSUY010000013.1"/>
</dbReference>
<protein>
    <recommendedName>
        <fullName evidence="1">Major tropism determinant N-terminal domain-containing protein</fullName>
    </recommendedName>
</protein>
<name>A0ABU3HA44_9BACL</name>
<gene>
    <name evidence="2" type="ORF">J2Z22_003253</name>
</gene>
<dbReference type="Pfam" id="PF18454">
    <property type="entry name" value="Mtd_N"/>
    <property type="match status" value="1"/>
</dbReference>
<proteinExistence type="predicted"/>
<dbReference type="Proteomes" id="UP001248709">
    <property type="component" value="Unassembled WGS sequence"/>
</dbReference>
<accession>A0ABU3HA44</accession>
<dbReference type="EMBL" id="JAUSUY010000013">
    <property type="protein sequence ID" value="MDT3427690.1"/>
    <property type="molecule type" value="Genomic_DNA"/>
</dbReference>
<reference evidence="2 3" key="1">
    <citation type="submission" date="2023-07" db="EMBL/GenBank/DDBJ databases">
        <title>Genomic Encyclopedia of Type Strains, Phase IV (KMG-IV): sequencing the most valuable type-strain genomes for metagenomic binning, comparative biology and taxonomic classification.</title>
        <authorList>
            <person name="Goeker M."/>
        </authorList>
    </citation>
    <scope>NUCLEOTIDE SEQUENCE [LARGE SCALE GENOMIC DNA]</scope>
    <source>
        <strain evidence="2 3">T98</strain>
    </source>
</reference>
<organism evidence="2 3">
    <name type="scientific">Paenibacillus forsythiae</name>
    <dbReference type="NCBI Taxonomy" id="365616"/>
    <lineage>
        <taxon>Bacteria</taxon>
        <taxon>Bacillati</taxon>
        <taxon>Bacillota</taxon>
        <taxon>Bacilli</taxon>
        <taxon>Bacillales</taxon>
        <taxon>Paenibacillaceae</taxon>
        <taxon>Paenibacillus</taxon>
    </lineage>
</organism>
<dbReference type="InterPro" id="IPR041352">
    <property type="entry name" value="Mtd_N"/>
</dbReference>